<evidence type="ECO:0000313" key="3">
    <source>
        <dbReference type="Proteomes" id="UP000054485"/>
    </source>
</evidence>
<protein>
    <submittedName>
        <fullName evidence="2">Uncharacterized protein</fullName>
    </submittedName>
</protein>
<dbReference type="AlphaFoldDB" id="A0A0D0A173"/>
<dbReference type="EMBL" id="KN836547">
    <property type="protein sequence ID" value="KIK31904.1"/>
    <property type="molecule type" value="Genomic_DNA"/>
</dbReference>
<reference evidence="2 3" key="1">
    <citation type="submission" date="2014-04" db="EMBL/GenBank/DDBJ databases">
        <authorList>
            <consortium name="DOE Joint Genome Institute"/>
            <person name="Kuo A."/>
            <person name="Ruytinx J."/>
            <person name="Rineau F."/>
            <person name="Colpaert J."/>
            <person name="Kohler A."/>
            <person name="Nagy L.G."/>
            <person name="Floudas D."/>
            <person name="Copeland A."/>
            <person name="Barry K.W."/>
            <person name="Cichocki N."/>
            <person name="Veneault-Fourrey C."/>
            <person name="LaButti K."/>
            <person name="Lindquist E.A."/>
            <person name="Lipzen A."/>
            <person name="Lundell T."/>
            <person name="Morin E."/>
            <person name="Murat C."/>
            <person name="Sun H."/>
            <person name="Tunlid A."/>
            <person name="Henrissat B."/>
            <person name="Grigoriev I.V."/>
            <person name="Hibbett D.S."/>
            <person name="Martin F."/>
            <person name="Nordberg H.P."/>
            <person name="Cantor M.N."/>
            <person name="Hua S.X."/>
        </authorList>
    </citation>
    <scope>NUCLEOTIDE SEQUENCE [LARGE SCALE GENOMIC DNA]</scope>
    <source>
        <strain evidence="2 3">UH-Slu-Lm8-n1</strain>
    </source>
</reference>
<feature type="region of interest" description="Disordered" evidence="1">
    <location>
        <begin position="74"/>
        <end position="98"/>
    </location>
</feature>
<dbReference type="Proteomes" id="UP000054485">
    <property type="component" value="Unassembled WGS sequence"/>
</dbReference>
<name>A0A0D0A173_9AGAM</name>
<keyword evidence="3" id="KW-1185">Reference proteome</keyword>
<proteinExistence type="predicted"/>
<feature type="compositionally biased region" description="Polar residues" evidence="1">
    <location>
        <begin position="165"/>
        <end position="177"/>
    </location>
</feature>
<evidence type="ECO:0000256" key="1">
    <source>
        <dbReference type="SAM" id="MobiDB-lite"/>
    </source>
</evidence>
<gene>
    <name evidence="2" type="ORF">CY34DRAFT_19459</name>
</gene>
<dbReference type="HOGENOM" id="CLU_1295154_0_0_1"/>
<sequence>MFTHGMFPPSSKELVFRQISLMLHHDQHQKSKVLVYLQAFLTMHCERLIRTFVYPNPMPRPPRHHIIAPSIPLSQSGAAQSHHDGATESATQSRSRPFSWTRNISGILHRRDRSDIHLRGVEVPCTAGQPRNYHAGKRKMPAASSYQLSNTHTTQTHSAVIQSTPYSPPAANTSSVSAVAGTPGTMGPPSRPHNTVAVWRARFRRSRAYATGF</sequence>
<accession>A0A0D0A173</accession>
<feature type="region of interest" description="Disordered" evidence="1">
    <location>
        <begin position="165"/>
        <end position="193"/>
    </location>
</feature>
<evidence type="ECO:0000313" key="2">
    <source>
        <dbReference type="EMBL" id="KIK31904.1"/>
    </source>
</evidence>
<organism evidence="2 3">
    <name type="scientific">Suillus luteus UH-Slu-Lm8-n1</name>
    <dbReference type="NCBI Taxonomy" id="930992"/>
    <lineage>
        <taxon>Eukaryota</taxon>
        <taxon>Fungi</taxon>
        <taxon>Dikarya</taxon>
        <taxon>Basidiomycota</taxon>
        <taxon>Agaricomycotina</taxon>
        <taxon>Agaricomycetes</taxon>
        <taxon>Agaricomycetidae</taxon>
        <taxon>Boletales</taxon>
        <taxon>Suillineae</taxon>
        <taxon>Suillaceae</taxon>
        <taxon>Suillus</taxon>
    </lineage>
</organism>
<dbReference type="InParanoid" id="A0A0D0A173"/>
<feature type="compositionally biased region" description="Polar residues" evidence="1">
    <location>
        <begin position="88"/>
        <end position="98"/>
    </location>
</feature>
<reference evidence="3" key="2">
    <citation type="submission" date="2015-01" db="EMBL/GenBank/DDBJ databases">
        <title>Evolutionary Origins and Diversification of the Mycorrhizal Mutualists.</title>
        <authorList>
            <consortium name="DOE Joint Genome Institute"/>
            <consortium name="Mycorrhizal Genomics Consortium"/>
            <person name="Kohler A."/>
            <person name="Kuo A."/>
            <person name="Nagy L.G."/>
            <person name="Floudas D."/>
            <person name="Copeland A."/>
            <person name="Barry K.W."/>
            <person name="Cichocki N."/>
            <person name="Veneault-Fourrey C."/>
            <person name="LaButti K."/>
            <person name="Lindquist E.A."/>
            <person name="Lipzen A."/>
            <person name="Lundell T."/>
            <person name="Morin E."/>
            <person name="Murat C."/>
            <person name="Riley R."/>
            <person name="Ohm R."/>
            <person name="Sun H."/>
            <person name="Tunlid A."/>
            <person name="Henrissat B."/>
            <person name="Grigoriev I.V."/>
            <person name="Hibbett D.S."/>
            <person name="Martin F."/>
        </authorList>
    </citation>
    <scope>NUCLEOTIDE SEQUENCE [LARGE SCALE GENOMIC DNA]</scope>
    <source>
        <strain evidence="3">UH-Slu-Lm8-n1</strain>
    </source>
</reference>